<evidence type="ECO:0000313" key="9">
    <source>
        <dbReference type="EMBL" id="SCB29110.1"/>
    </source>
</evidence>
<evidence type="ECO:0000256" key="1">
    <source>
        <dbReference type="ARBA" id="ARBA00004418"/>
    </source>
</evidence>
<keyword evidence="5" id="KW-0574">Periplasm</keyword>
<evidence type="ECO:0000313" key="10">
    <source>
        <dbReference type="Proteomes" id="UP000199101"/>
    </source>
</evidence>
<dbReference type="EMBL" id="FMAG01000003">
    <property type="protein sequence ID" value="SCB29110.1"/>
    <property type="molecule type" value="Genomic_DNA"/>
</dbReference>
<evidence type="ECO:0000256" key="3">
    <source>
        <dbReference type="ARBA" id="ARBA00022723"/>
    </source>
</evidence>
<dbReference type="GO" id="GO:0006825">
    <property type="term" value="P:copper ion transport"/>
    <property type="evidence" value="ECO:0007669"/>
    <property type="project" value="InterPro"/>
</dbReference>
<name>A0A1C3VMR7_9HYPH</name>
<dbReference type="Gene3D" id="2.60.40.1220">
    <property type="match status" value="1"/>
</dbReference>
<dbReference type="InterPro" id="IPR007348">
    <property type="entry name" value="CopC_dom"/>
</dbReference>
<comment type="subcellular location">
    <subcellularLocation>
        <location evidence="1">Periplasm</location>
    </subcellularLocation>
</comment>
<organism evidence="9 10">
    <name type="scientific">Rhizobium multihospitium</name>
    <dbReference type="NCBI Taxonomy" id="410764"/>
    <lineage>
        <taxon>Bacteria</taxon>
        <taxon>Pseudomonadati</taxon>
        <taxon>Pseudomonadota</taxon>
        <taxon>Alphaproteobacteria</taxon>
        <taxon>Hyphomicrobiales</taxon>
        <taxon>Rhizobiaceae</taxon>
        <taxon>Rhizobium/Agrobacterium group</taxon>
        <taxon>Rhizobium</taxon>
    </lineage>
</organism>
<dbReference type="RefSeq" id="WP_092712392.1">
    <property type="nucleotide sequence ID" value="NZ_FMAG01000003.1"/>
</dbReference>
<proteinExistence type="inferred from homology"/>
<dbReference type="OrthoDB" id="9796814at2"/>
<feature type="chain" id="PRO_5008684484" description="CopC domain-containing protein" evidence="7">
    <location>
        <begin position="25"/>
        <end position="122"/>
    </location>
</feature>
<sequence length="122" mass="12731">MPRMKMLLLATATVTIALAGQALAHAHLKISAPAADSTVRQAPSVLDLSFTESLNLKFSGATITGPDKKTIKTGSAALTDGGKTLTIPVSDRFVPGKYTVKWSVLSTDGHKTNGSYSFTVAP</sequence>
<evidence type="ECO:0000256" key="7">
    <source>
        <dbReference type="SAM" id="SignalP"/>
    </source>
</evidence>
<dbReference type="Pfam" id="PF04234">
    <property type="entry name" value="CopC"/>
    <property type="match status" value="1"/>
</dbReference>
<comment type="similarity">
    <text evidence="2">Belongs to the CopC family.</text>
</comment>
<evidence type="ECO:0000256" key="6">
    <source>
        <dbReference type="ARBA" id="ARBA00023008"/>
    </source>
</evidence>
<keyword evidence="4 7" id="KW-0732">Signal</keyword>
<dbReference type="GO" id="GO:0005886">
    <property type="term" value="C:plasma membrane"/>
    <property type="evidence" value="ECO:0007669"/>
    <property type="project" value="TreeGrafter"/>
</dbReference>
<evidence type="ECO:0000256" key="2">
    <source>
        <dbReference type="ARBA" id="ARBA00010509"/>
    </source>
</evidence>
<keyword evidence="3" id="KW-0479">Metal-binding</keyword>
<evidence type="ECO:0000256" key="5">
    <source>
        <dbReference type="ARBA" id="ARBA00022764"/>
    </source>
</evidence>
<dbReference type="InterPro" id="IPR014756">
    <property type="entry name" value="Ig_E-set"/>
</dbReference>
<dbReference type="InterPro" id="IPR014755">
    <property type="entry name" value="Cu-Rt/internalin_Ig-like"/>
</dbReference>
<dbReference type="STRING" id="410764.GA0061103_4072"/>
<dbReference type="GO" id="GO:0042597">
    <property type="term" value="C:periplasmic space"/>
    <property type="evidence" value="ECO:0007669"/>
    <property type="project" value="UniProtKB-SubCell"/>
</dbReference>
<dbReference type="NCBIfam" id="NF033814">
    <property type="entry name" value="copper_CopC"/>
    <property type="match status" value="1"/>
</dbReference>
<accession>A0A1C3VMR7</accession>
<evidence type="ECO:0000256" key="4">
    <source>
        <dbReference type="ARBA" id="ARBA00022729"/>
    </source>
</evidence>
<gene>
    <name evidence="9" type="ORF">GA0061103_4072</name>
</gene>
<reference evidence="10" key="1">
    <citation type="submission" date="2016-08" db="EMBL/GenBank/DDBJ databases">
        <authorList>
            <person name="Varghese N."/>
            <person name="Submissions Spin"/>
        </authorList>
    </citation>
    <scope>NUCLEOTIDE SEQUENCE [LARGE SCALE GENOMIC DNA]</scope>
    <source>
        <strain evidence="10">HAMBI 2975</strain>
    </source>
</reference>
<dbReference type="GO" id="GO:0046688">
    <property type="term" value="P:response to copper ion"/>
    <property type="evidence" value="ECO:0007669"/>
    <property type="project" value="InterPro"/>
</dbReference>
<dbReference type="AlphaFoldDB" id="A0A1C3VMR7"/>
<dbReference type="PANTHER" id="PTHR34820:SF4">
    <property type="entry name" value="INNER MEMBRANE PROTEIN YEBZ"/>
    <property type="match status" value="1"/>
</dbReference>
<protein>
    <recommendedName>
        <fullName evidence="8">CopC domain-containing protein</fullName>
    </recommendedName>
</protein>
<feature type="domain" description="CopC" evidence="8">
    <location>
        <begin position="25"/>
        <end position="120"/>
    </location>
</feature>
<dbReference type="GO" id="GO:0005507">
    <property type="term" value="F:copper ion binding"/>
    <property type="evidence" value="ECO:0007669"/>
    <property type="project" value="InterPro"/>
</dbReference>
<dbReference type="InterPro" id="IPR047685">
    <property type="entry name" value="CopC-like"/>
</dbReference>
<dbReference type="InterPro" id="IPR032694">
    <property type="entry name" value="CopC/D"/>
</dbReference>
<evidence type="ECO:0000259" key="8">
    <source>
        <dbReference type="Pfam" id="PF04234"/>
    </source>
</evidence>
<dbReference type="Proteomes" id="UP000199101">
    <property type="component" value="Unassembled WGS sequence"/>
</dbReference>
<keyword evidence="6" id="KW-0186">Copper</keyword>
<dbReference type="PANTHER" id="PTHR34820">
    <property type="entry name" value="INNER MEMBRANE PROTEIN YEBZ"/>
    <property type="match status" value="1"/>
</dbReference>
<keyword evidence="10" id="KW-1185">Reference proteome</keyword>
<dbReference type="SUPFAM" id="SSF81296">
    <property type="entry name" value="E set domains"/>
    <property type="match status" value="1"/>
</dbReference>
<feature type="signal peptide" evidence="7">
    <location>
        <begin position="1"/>
        <end position="24"/>
    </location>
</feature>